<proteinExistence type="predicted"/>
<evidence type="ECO:0000313" key="3">
    <source>
        <dbReference type="Proteomes" id="UP000236291"/>
    </source>
</evidence>
<sequence length="80" mass="8693">MPLYNVAKQAEPQLYPLIVCGSSNSGRCIRRISLVGFAGISLRYSSSHDSLTEYPDRPLDGGTTPNSRGKSVSHMLLEVP</sequence>
<feature type="region of interest" description="Disordered" evidence="1">
    <location>
        <begin position="48"/>
        <end position="80"/>
    </location>
</feature>
<reference evidence="2 3" key="1">
    <citation type="journal article" date="2014" name="Am. J. Bot.">
        <title>Genome assembly and annotation for red clover (Trifolium pratense; Fabaceae).</title>
        <authorList>
            <person name="Istvanek J."/>
            <person name="Jaros M."/>
            <person name="Krenek A."/>
            <person name="Repkova J."/>
        </authorList>
    </citation>
    <scope>NUCLEOTIDE SEQUENCE [LARGE SCALE GENOMIC DNA]</scope>
    <source>
        <strain evidence="3">cv. Tatra</strain>
        <tissue evidence="2">Young leaves</tissue>
    </source>
</reference>
<dbReference type="EMBL" id="ASHM01123544">
    <property type="protein sequence ID" value="PNX57428.1"/>
    <property type="molecule type" value="Genomic_DNA"/>
</dbReference>
<feature type="non-terminal residue" evidence="2">
    <location>
        <position position="80"/>
    </location>
</feature>
<protein>
    <submittedName>
        <fullName evidence="2">Uncharacterized protein</fullName>
    </submittedName>
</protein>
<reference evidence="2 3" key="2">
    <citation type="journal article" date="2017" name="Front. Plant Sci.">
        <title>Gene Classification and Mining of Molecular Markers Useful in Red Clover (Trifolium pratense) Breeding.</title>
        <authorList>
            <person name="Istvanek J."/>
            <person name="Dluhosova J."/>
            <person name="Dluhos P."/>
            <person name="Patkova L."/>
            <person name="Nedelnik J."/>
            <person name="Repkova J."/>
        </authorList>
    </citation>
    <scope>NUCLEOTIDE SEQUENCE [LARGE SCALE GENOMIC DNA]</scope>
    <source>
        <strain evidence="3">cv. Tatra</strain>
        <tissue evidence="2">Young leaves</tissue>
    </source>
</reference>
<evidence type="ECO:0000313" key="2">
    <source>
        <dbReference type="EMBL" id="PNX57428.1"/>
    </source>
</evidence>
<feature type="compositionally biased region" description="Basic and acidic residues" evidence="1">
    <location>
        <begin position="50"/>
        <end position="59"/>
    </location>
</feature>
<accession>A0A2K3JTV9</accession>
<name>A0A2K3JTV9_TRIPR</name>
<evidence type="ECO:0000256" key="1">
    <source>
        <dbReference type="SAM" id="MobiDB-lite"/>
    </source>
</evidence>
<dbReference type="Proteomes" id="UP000236291">
    <property type="component" value="Unassembled WGS sequence"/>
</dbReference>
<dbReference type="AlphaFoldDB" id="A0A2K3JTV9"/>
<organism evidence="2 3">
    <name type="scientific">Trifolium pratense</name>
    <name type="common">Red clover</name>
    <dbReference type="NCBI Taxonomy" id="57577"/>
    <lineage>
        <taxon>Eukaryota</taxon>
        <taxon>Viridiplantae</taxon>
        <taxon>Streptophyta</taxon>
        <taxon>Embryophyta</taxon>
        <taxon>Tracheophyta</taxon>
        <taxon>Spermatophyta</taxon>
        <taxon>Magnoliopsida</taxon>
        <taxon>eudicotyledons</taxon>
        <taxon>Gunneridae</taxon>
        <taxon>Pentapetalae</taxon>
        <taxon>rosids</taxon>
        <taxon>fabids</taxon>
        <taxon>Fabales</taxon>
        <taxon>Fabaceae</taxon>
        <taxon>Papilionoideae</taxon>
        <taxon>50 kb inversion clade</taxon>
        <taxon>NPAAA clade</taxon>
        <taxon>Hologalegina</taxon>
        <taxon>IRL clade</taxon>
        <taxon>Trifolieae</taxon>
        <taxon>Trifolium</taxon>
    </lineage>
</organism>
<comment type="caution">
    <text evidence="2">The sequence shown here is derived from an EMBL/GenBank/DDBJ whole genome shotgun (WGS) entry which is preliminary data.</text>
</comment>
<gene>
    <name evidence="2" type="ORF">L195_g058689</name>
</gene>